<dbReference type="AlphaFoldDB" id="A0A0A8VEN5"/>
<dbReference type="EMBL" id="LN681231">
    <property type="protein sequence ID" value="CEK26449.1"/>
    <property type="molecule type" value="Genomic_DNA"/>
</dbReference>
<organism evidence="1">
    <name type="scientific">Yersinia ruckeri</name>
    <dbReference type="NCBI Taxonomy" id="29486"/>
    <lineage>
        <taxon>Bacteria</taxon>
        <taxon>Pseudomonadati</taxon>
        <taxon>Pseudomonadota</taxon>
        <taxon>Gammaproteobacteria</taxon>
        <taxon>Enterobacterales</taxon>
        <taxon>Yersiniaceae</taxon>
        <taxon>Yersinia</taxon>
    </lineage>
</organism>
<accession>A0A0A8VEN5</accession>
<proteinExistence type="predicted"/>
<evidence type="ECO:0000313" key="1">
    <source>
        <dbReference type="EMBL" id="CEK26449.1"/>
    </source>
</evidence>
<name>A0A0A8VEN5_YERRU</name>
<sequence length="38" mass="4148">MVIMTGVTMTDSACWNRSLAASRRISVDYAVLNDSAKI</sequence>
<gene>
    <name evidence="1" type="ORF">CSF007_3350</name>
</gene>
<protein>
    <submittedName>
        <fullName evidence="1">Uncharacterized protein</fullName>
    </submittedName>
</protein>
<reference evidence="1" key="1">
    <citation type="journal article" date="2015" name="Genome Announc.">
        <title>Complete Genome Sequence of Yersinia ruckeri Strain CSF007-82, Etiologic Agent of Red Mouth Disease in Salmonid Fish.</title>
        <authorList>
            <person name="Nelson M.C."/>
            <person name="LaPatra S.E."/>
            <person name="Welch T.J."/>
            <person name="Graf J."/>
        </authorList>
    </citation>
    <scope>NUCLEOTIDE SEQUENCE</scope>
    <source>
        <strain evidence="1">CSF007-82</strain>
    </source>
</reference>